<dbReference type="InterPro" id="IPR004314">
    <property type="entry name" value="Neprosin"/>
</dbReference>
<feature type="domain" description="Neprosin PEP catalytic" evidence="2">
    <location>
        <begin position="1"/>
        <end position="239"/>
    </location>
</feature>
<dbReference type="PANTHER" id="PTHR31589:SF149">
    <property type="entry name" value="ISOPENICILLIN N SYNTHASE-LIKE FE(2+) 2OG DIOXYGENASE DOMAIN-CONTAINING PROTEIN"/>
    <property type="match status" value="1"/>
</dbReference>
<accession>A0ABQ7BE14</accession>
<dbReference type="InterPro" id="IPR053168">
    <property type="entry name" value="Glutamic_endopeptidase"/>
</dbReference>
<dbReference type="Pfam" id="PF03080">
    <property type="entry name" value="Neprosin"/>
    <property type="match status" value="1"/>
</dbReference>
<evidence type="ECO:0000313" key="4">
    <source>
        <dbReference type="Proteomes" id="UP000266723"/>
    </source>
</evidence>
<evidence type="ECO:0000256" key="1">
    <source>
        <dbReference type="SAM" id="SignalP"/>
    </source>
</evidence>
<keyword evidence="4" id="KW-1185">Reference proteome</keyword>
<reference evidence="3 4" key="1">
    <citation type="journal article" date="2020" name="BMC Genomics">
        <title>Intraspecific diversification of the crop wild relative Brassica cretica Lam. using demographic model selection.</title>
        <authorList>
            <person name="Kioukis A."/>
            <person name="Michalopoulou V.A."/>
            <person name="Briers L."/>
            <person name="Pirintsos S."/>
            <person name="Studholme D.J."/>
            <person name="Pavlidis P."/>
            <person name="Sarris P.F."/>
        </authorList>
    </citation>
    <scope>NUCLEOTIDE SEQUENCE [LARGE SCALE GENOMIC DNA]</scope>
    <source>
        <strain evidence="4">cv. PFS-1207/04</strain>
    </source>
</reference>
<dbReference type="EMBL" id="QGKV02001507">
    <property type="protein sequence ID" value="KAF3530727.1"/>
    <property type="molecule type" value="Genomic_DNA"/>
</dbReference>
<evidence type="ECO:0000313" key="3">
    <source>
        <dbReference type="EMBL" id="KAF3530727.1"/>
    </source>
</evidence>
<feature type="chain" id="PRO_5045634114" description="Neprosin PEP catalytic domain-containing protein" evidence="1">
    <location>
        <begin position="24"/>
        <end position="239"/>
    </location>
</feature>
<dbReference type="PROSITE" id="PS52045">
    <property type="entry name" value="NEPROSIN_PEP_CD"/>
    <property type="match status" value="1"/>
</dbReference>
<dbReference type="PANTHER" id="PTHR31589">
    <property type="entry name" value="PROTEIN, PUTATIVE (DUF239)-RELATED-RELATED"/>
    <property type="match status" value="1"/>
</dbReference>
<gene>
    <name evidence="3" type="ORF">DY000_02037988</name>
</gene>
<evidence type="ECO:0000259" key="2">
    <source>
        <dbReference type="PROSITE" id="PS52045"/>
    </source>
</evidence>
<organism evidence="3 4">
    <name type="scientific">Brassica cretica</name>
    <name type="common">Mustard</name>
    <dbReference type="NCBI Taxonomy" id="69181"/>
    <lineage>
        <taxon>Eukaryota</taxon>
        <taxon>Viridiplantae</taxon>
        <taxon>Streptophyta</taxon>
        <taxon>Embryophyta</taxon>
        <taxon>Tracheophyta</taxon>
        <taxon>Spermatophyta</taxon>
        <taxon>Magnoliopsida</taxon>
        <taxon>eudicotyledons</taxon>
        <taxon>Gunneridae</taxon>
        <taxon>Pentapetalae</taxon>
        <taxon>rosids</taxon>
        <taxon>malvids</taxon>
        <taxon>Brassicales</taxon>
        <taxon>Brassicaceae</taxon>
        <taxon>Brassiceae</taxon>
        <taxon>Brassica</taxon>
    </lineage>
</organism>
<feature type="signal peptide" evidence="1">
    <location>
        <begin position="1"/>
        <end position="23"/>
    </location>
</feature>
<name>A0ABQ7BE14_BRACR</name>
<keyword evidence="1" id="KW-0732">Signal</keyword>
<dbReference type="Proteomes" id="UP000266723">
    <property type="component" value="Unassembled WGS sequence"/>
</dbReference>
<comment type="caution">
    <text evidence="3">The sequence shown here is derived from an EMBL/GenBank/DDBJ whole genome shotgun (WGS) entry which is preliminary data.</text>
</comment>
<protein>
    <recommendedName>
        <fullName evidence="2">Neprosin PEP catalytic domain-containing protein</fullName>
    </recommendedName>
</protein>
<proteinExistence type="predicted"/>
<sequence>MSSFNNFVLLVLLTFTLILVIESAEERRAIPSEEEKKELERQLKVINKPAIKSFKVNPSLYQVSQNHVHLYTHWGKDNENSGCCDITCPGFVQISMNIPLGALLQIRLGPDSDLGDGDWWFACKDEDVGYWPASLFMGSGFEKGANYAAWGGQVYSPVTKKTPVMGSGHWPKEGSNKAAYVNSIKVIKGLGKVLDPEIKRLKARETSSKCYRALYGDGDKEPWLELFIMEVLLDAYIGT</sequence>